<keyword evidence="3" id="KW-1185">Reference proteome</keyword>
<accession>A0A8E2AVZ1</accession>
<name>A0A8E2AVZ1_9APHY</name>
<dbReference type="Proteomes" id="UP000250043">
    <property type="component" value="Unassembled WGS sequence"/>
</dbReference>
<sequence length="130" mass="15108">MAEKFQADELRFAVLDRFKQAWPLSWKEWERWEARIDAVDRQYRASRHMGNKRILSVSDCVPEPVNAIRFARENQCPEVLPAVLVGSIRQGRYNARPQRPGKRDCRDRKTSSSSLVHPGPGSAVPPRRRR</sequence>
<evidence type="ECO:0000313" key="2">
    <source>
        <dbReference type="EMBL" id="OCH92043.1"/>
    </source>
</evidence>
<feature type="compositionally biased region" description="Basic and acidic residues" evidence="1">
    <location>
        <begin position="101"/>
        <end position="110"/>
    </location>
</feature>
<dbReference type="AlphaFoldDB" id="A0A8E2AVZ1"/>
<dbReference type="EMBL" id="KV722375">
    <property type="protein sequence ID" value="OCH92043.1"/>
    <property type="molecule type" value="Genomic_DNA"/>
</dbReference>
<dbReference type="OrthoDB" id="3268787at2759"/>
<gene>
    <name evidence="2" type="ORF">OBBRIDRAFT_791676</name>
</gene>
<organism evidence="2 3">
    <name type="scientific">Obba rivulosa</name>
    <dbReference type="NCBI Taxonomy" id="1052685"/>
    <lineage>
        <taxon>Eukaryota</taxon>
        <taxon>Fungi</taxon>
        <taxon>Dikarya</taxon>
        <taxon>Basidiomycota</taxon>
        <taxon>Agaricomycotina</taxon>
        <taxon>Agaricomycetes</taxon>
        <taxon>Polyporales</taxon>
        <taxon>Gelatoporiaceae</taxon>
        <taxon>Obba</taxon>
    </lineage>
</organism>
<evidence type="ECO:0000256" key="1">
    <source>
        <dbReference type="SAM" id="MobiDB-lite"/>
    </source>
</evidence>
<protein>
    <submittedName>
        <fullName evidence="2">Uncharacterized protein</fullName>
    </submittedName>
</protein>
<evidence type="ECO:0000313" key="3">
    <source>
        <dbReference type="Proteomes" id="UP000250043"/>
    </source>
</evidence>
<feature type="region of interest" description="Disordered" evidence="1">
    <location>
        <begin position="91"/>
        <end position="130"/>
    </location>
</feature>
<proteinExistence type="predicted"/>
<reference evidence="2 3" key="1">
    <citation type="submission" date="2016-07" db="EMBL/GenBank/DDBJ databases">
        <title>Draft genome of the white-rot fungus Obba rivulosa 3A-2.</title>
        <authorList>
            <consortium name="DOE Joint Genome Institute"/>
            <person name="Miettinen O."/>
            <person name="Riley R."/>
            <person name="Acob R."/>
            <person name="Barry K."/>
            <person name="Cullen D."/>
            <person name="De Vries R."/>
            <person name="Hainaut M."/>
            <person name="Hatakka A."/>
            <person name="Henrissat B."/>
            <person name="Hilden K."/>
            <person name="Kuo R."/>
            <person name="Labutti K."/>
            <person name="Lipzen A."/>
            <person name="Makela M.R."/>
            <person name="Sandor L."/>
            <person name="Spatafora J.W."/>
            <person name="Grigoriev I.V."/>
            <person name="Hibbett D.S."/>
        </authorList>
    </citation>
    <scope>NUCLEOTIDE SEQUENCE [LARGE SCALE GENOMIC DNA]</scope>
    <source>
        <strain evidence="2 3">3A-2</strain>
    </source>
</reference>